<name>A0A2P5G1B6_TREOI</name>
<dbReference type="GO" id="GO:0080008">
    <property type="term" value="C:Cul4-RING E3 ubiquitin ligase complex"/>
    <property type="evidence" value="ECO:0007669"/>
    <property type="project" value="TreeGrafter"/>
</dbReference>
<keyword evidence="2" id="KW-0539">Nucleus</keyword>
<comment type="subcellular location">
    <subcellularLocation>
        <location evidence="1">Nucleus</location>
    </subcellularLocation>
</comment>
<gene>
    <name evidence="4" type="ORF">TorRG33x02_001130</name>
</gene>
<sequence length="413" mass="46126">MEKEAEKVEATEPETEKKAGDGGTEKKAGDGGTEEKAIAVECREQAPVLNIAACCRIREYGESSGNGKSRQFVYSRFRIWRAYQHPRFNSSFKSMKFLRNSHHVVAGCNSGEVKVVDLNSNRVIQNGISHRFAVSNLQCVSGHDTAMVLSSNNREVMLWRDAYSLSEGAIHSFEECKLARCSNAGDIVAATHTRLNQIRLFDVQTCRHMQKFTHPFQLPARVIDANLMIHFHPLDTLFLCHGILWDRRTSTSPVHRFEQNRGGGFHPSGNEVIINSGIWDLRSFKQLRSSPLLDQTRITFNAGGDVIYAFLNSRGADFGPGFLTLDAKDYSLFAKVKLRDPVTVTDFAVDPTDSVLGLTTLSHRGQGTAVTYQIGRQGDRTDRVDNRTLVETSDNESTSEEDDQSTSDEEDDD</sequence>
<keyword evidence="5" id="KW-1185">Reference proteome</keyword>
<reference evidence="5" key="1">
    <citation type="submission" date="2016-06" db="EMBL/GenBank/DDBJ databases">
        <title>Parallel loss of symbiosis genes in relatives of nitrogen-fixing non-legume Parasponia.</title>
        <authorList>
            <person name="Van Velzen R."/>
            <person name="Holmer R."/>
            <person name="Bu F."/>
            <person name="Rutten L."/>
            <person name="Van Zeijl A."/>
            <person name="Liu W."/>
            <person name="Santuari L."/>
            <person name="Cao Q."/>
            <person name="Sharma T."/>
            <person name="Shen D."/>
            <person name="Roswanjaya Y."/>
            <person name="Wardhani T."/>
            <person name="Kalhor M.S."/>
            <person name="Jansen J."/>
            <person name="Van den Hoogen J."/>
            <person name="Gungor B."/>
            <person name="Hartog M."/>
            <person name="Hontelez J."/>
            <person name="Verver J."/>
            <person name="Yang W.-C."/>
            <person name="Schijlen E."/>
            <person name="Repin R."/>
            <person name="Schilthuizen M."/>
            <person name="Schranz E."/>
            <person name="Heidstra R."/>
            <person name="Miyata K."/>
            <person name="Fedorova E."/>
            <person name="Kohlen W."/>
            <person name="Bisseling T."/>
            <person name="Smit S."/>
            <person name="Geurts R."/>
        </authorList>
    </citation>
    <scope>NUCLEOTIDE SEQUENCE [LARGE SCALE GENOMIC DNA]</scope>
    <source>
        <strain evidence="5">cv. RG33-2</strain>
    </source>
</reference>
<feature type="region of interest" description="Disordered" evidence="3">
    <location>
        <begin position="376"/>
        <end position="413"/>
    </location>
</feature>
<dbReference type="PANTHER" id="PTHR13129:SF4">
    <property type="entry name" value="DDB1- AND CUL4-ASSOCIATED FACTOR 1"/>
    <property type="match status" value="1"/>
</dbReference>
<dbReference type="GO" id="GO:0016567">
    <property type="term" value="P:protein ubiquitination"/>
    <property type="evidence" value="ECO:0007669"/>
    <property type="project" value="InterPro"/>
</dbReference>
<dbReference type="STRING" id="63057.A0A2P5G1B6"/>
<feature type="compositionally biased region" description="Acidic residues" evidence="3">
    <location>
        <begin position="393"/>
        <end position="413"/>
    </location>
</feature>
<evidence type="ECO:0000256" key="2">
    <source>
        <dbReference type="ARBA" id="ARBA00023242"/>
    </source>
</evidence>
<evidence type="ECO:0000313" key="5">
    <source>
        <dbReference type="Proteomes" id="UP000237000"/>
    </source>
</evidence>
<evidence type="ECO:0000313" key="4">
    <source>
        <dbReference type="EMBL" id="POO03809.1"/>
    </source>
</evidence>
<feature type="region of interest" description="Disordered" evidence="3">
    <location>
        <begin position="1"/>
        <end position="32"/>
    </location>
</feature>
<dbReference type="AlphaFoldDB" id="A0A2P5G1B6"/>
<dbReference type="PANTHER" id="PTHR13129">
    <property type="entry name" value="VPRBP PROTEIN-RELATED"/>
    <property type="match status" value="1"/>
</dbReference>
<feature type="compositionally biased region" description="Basic and acidic residues" evidence="3">
    <location>
        <begin position="377"/>
        <end position="388"/>
    </location>
</feature>
<dbReference type="Gene3D" id="2.130.10.10">
    <property type="entry name" value="YVTN repeat-like/Quinoprotein amine dehydrogenase"/>
    <property type="match status" value="1"/>
</dbReference>
<dbReference type="InParanoid" id="A0A2P5G1B6"/>
<dbReference type="SUPFAM" id="SSF50978">
    <property type="entry name" value="WD40 repeat-like"/>
    <property type="match status" value="1"/>
</dbReference>
<comment type="caution">
    <text evidence="4">The sequence shown here is derived from an EMBL/GenBank/DDBJ whole genome shotgun (WGS) entry which is preliminary data.</text>
</comment>
<protein>
    <submittedName>
        <fullName evidence="4">Guanine nucleotide-binding protein, beta subunit</fullName>
    </submittedName>
</protein>
<dbReference type="InterPro" id="IPR036322">
    <property type="entry name" value="WD40_repeat_dom_sf"/>
</dbReference>
<evidence type="ECO:0000256" key="3">
    <source>
        <dbReference type="SAM" id="MobiDB-lite"/>
    </source>
</evidence>
<dbReference type="InterPro" id="IPR033270">
    <property type="entry name" value="VPRBP/DCAF1"/>
</dbReference>
<evidence type="ECO:0000256" key="1">
    <source>
        <dbReference type="ARBA" id="ARBA00004123"/>
    </source>
</evidence>
<proteinExistence type="predicted"/>
<dbReference type="InterPro" id="IPR015943">
    <property type="entry name" value="WD40/YVTN_repeat-like_dom_sf"/>
</dbReference>
<dbReference type="EMBL" id="JXTC01000001">
    <property type="protein sequence ID" value="POO03809.1"/>
    <property type="molecule type" value="Genomic_DNA"/>
</dbReference>
<organism evidence="4 5">
    <name type="scientific">Trema orientale</name>
    <name type="common">Charcoal tree</name>
    <name type="synonym">Celtis orientalis</name>
    <dbReference type="NCBI Taxonomy" id="63057"/>
    <lineage>
        <taxon>Eukaryota</taxon>
        <taxon>Viridiplantae</taxon>
        <taxon>Streptophyta</taxon>
        <taxon>Embryophyta</taxon>
        <taxon>Tracheophyta</taxon>
        <taxon>Spermatophyta</taxon>
        <taxon>Magnoliopsida</taxon>
        <taxon>eudicotyledons</taxon>
        <taxon>Gunneridae</taxon>
        <taxon>Pentapetalae</taxon>
        <taxon>rosids</taxon>
        <taxon>fabids</taxon>
        <taxon>Rosales</taxon>
        <taxon>Cannabaceae</taxon>
        <taxon>Trema</taxon>
    </lineage>
</organism>
<dbReference type="Proteomes" id="UP000237000">
    <property type="component" value="Unassembled WGS sequence"/>
</dbReference>
<accession>A0A2P5G1B6</accession>
<dbReference type="OrthoDB" id="27563at2759"/>
<dbReference type="GO" id="GO:0005634">
    <property type="term" value="C:nucleus"/>
    <property type="evidence" value="ECO:0007669"/>
    <property type="project" value="UniProtKB-SubCell"/>
</dbReference>